<evidence type="ECO:0000313" key="3">
    <source>
        <dbReference type="Proteomes" id="UP001596507"/>
    </source>
</evidence>
<sequence length="183" mass="18937">MTDLPASPPDSADLSAHADSTTAEPPAASAAAALPAENVARGALFALAALPLGVALWCVIWQLGFISALVAFAVVAGGAWLYRRGSGGRVGGAGIAVIVAVAAVTLVLAFLGGLVFDVASALGYPMPASLTDELFWGDYWYNITDNPQLWEEMTMTIVMTIGFAILGAFGVVRQLLAERKTQV</sequence>
<keyword evidence="3" id="KW-1185">Reference proteome</keyword>
<gene>
    <name evidence="2" type="ORF">ACFQRL_05845</name>
</gene>
<name>A0ABW2HD98_9MICO</name>
<accession>A0ABW2HD98</accession>
<evidence type="ECO:0008006" key="4">
    <source>
        <dbReference type="Google" id="ProtNLM"/>
    </source>
</evidence>
<feature type="transmembrane region" description="Helical" evidence="1">
    <location>
        <begin position="54"/>
        <end position="82"/>
    </location>
</feature>
<keyword evidence="1" id="KW-1133">Transmembrane helix</keyword>
<evidence type="ECO:0000313" key="2">
    <source>
        <dbReference type="EMBL" id="MFC7268476.1"/>
    </source>
</evidence>
<dbReference type="Proteomes" id="UP001596507">
    <property type="component" value="Unassembled WGS sequence"/>
</dbReference>
<keyword evidence="1" id="KW-0812">Transmembrane</keyword>
<dbReference type="EMBL" id="JBHTBE010000001">
    <property type="protein sequence ID" value="MFC7268476.1"/>
    <property type="molecule type" value="Genomic_DNA"/>
</dbReference>
<evidence type="ECO:0000256" key="1">
    <source>
        <dbReference type="SAM" id="Phobius"/>
    </source>
</evidence>
<protein>
    <recommendedName>
        <fullName evidence="4">DUF4199 domain-containing protein</fullName>
    </recommendedName>
</protein>
<organism evidence="2 3">
    <name type="scientific">Microbacterium fluvii</name>
    <dbReference type="NCBI Taxonomy" id="415215"/>
    <lineage>
        <taxon>Bacteria</taxon>
        <taxon>Bacillati</taxon>
        <taxon>Actinomycetota</taxon>
        <taxon>Actinomycetes</taxon>
        <taxon>Micrococcales</taxon>
        <taxon>Microbacteriaceae</taxon>
        <taxon>Microbacterium</taxon>
    </lineage>
</organism>
<feature type="transmembrane region" description="Helical" evidence="1">
    <location>
        <begin position="94"/>
        <end position="116"/>
    </location>
</feature>
<dbReference type="RefSeq" id="WP_262873373.1">
    <property type="nucleotide sequence ID" value="NZ_BAABKW010000002.1"/>
</dbReference>
<reference evidence="3" key="1">
    <citation type="journal article" date="2019" name="Int. J. Syst. Evol. Microbiol.">
        <title>The Global Catalogue of Microorganisms (GCM) 10K type strain sequencing project: providing services to taxonomists for standard genome sequencing and annotation.</title>
        <authorList>
            <consortium name="The Broad Institute Genomics Platform"/>
            <consortium name="The Broad Institute Genome Sequencing Center for Infectious Disease"/>
            <person name="Wu L."/>
            <person name="Ma J."/>
        </authorList>
    </citation>
    <scope>NUCLEOTIDE SEQUENCE [LARGE SCALE GENOMIC DNA]</scope>
    <source>
        <strain evidence="3">CGMCC 1.15772</strain>
    </source>
</reference>
<feature type="transmembrane region" description="Helical" evidence="1">
    <location>
        <begin position="153"/>
        <end position="172"/>
    </location>
</feature>
<keyword evidence="1" id="KW-0472">Membrane</keyword>
<comment type="caution">
    <text evidence="2">The sequence shown here is derived from an EMBL/GenBank/DDBJ whole genome shotgun (WGS) entry which is preliminary data.</text>
</comment>
<proteinExistence type="predicted"/>